<evidence type="ECO:0000256" key="1">
    <source>
        <dbReference type="SAM" id="MobiDB-lite"/>
    </source>
</evidence>
<protein>
    <submittedName>
        <fullName evidence="2">DUF3710 domain-containing protein</fullName>
    </submittedName>
</protein>
<accession>A0ABR6U419</accession>
<dbReference type="RefSeq" id="WP_186344203.1">
    <property type="nucleotide sequence ID" value="NZ_BMMR01000001.1"/>
</dbReference>
<reference evidence="2 3" key="1">
    <citation type="submission" date="2020-08" db="EMBL/GenBank/DDBJ databases">
        <title>novel species in genus Nocardioides.</title>
        <authorList>
            <person name="Zhang G."/>
        </authorList>
    </citation>
    <scope>NUCLEOTIDE SEQUENCE [LARGE SCALE GENOMIC DNA]</scope>
    <source>
        <strain evidence="2 3">SC8A-24</strain>
    </source>
</reference>
<dbReference type="Pfam" id="PF12502">
    <property type="entry name" value="DUF3710"/>
    <property type="match status" value="1"/>
</dbReference>
<comment type="caution">
    <text evidence="2">The sequence shown here is derived from an EMBL/GenBank/DDBJ whole genome shotgun (WGS) entry which is preliminary data.</text>
</comment>
<name>A0ABR6U419_9ACTN</name>
<dbReference type="InterPro" id="IPR022183">
    <property type="entry name" value="DUF3710"/>
</dbReference>
<feature type="region of interest" description="Disordered" evidence="1">
    <location>
        <begin position="1"/>
        <end position="43"/>
    </location>
</feature>
<keyword evidence="3" id="KW-1185">Reference proteome</keyword>
<evidence type="ECO:0000313" key="2">
    <source>
        <dbReference type="EMBL" id="MBC2958923.1"/>
    </source>
</evidence>
<organism evidence="2 3">
    <name type="scientific">Nocardioides deserti</name>
    <dbReference type="NCBI Taxonomy" id="1588644"/>
    <lineage>
        <taxon>Bacteria</taxon>
        <taxon>Bacillati</taxon>
        <taxon>Actinomycetota</taxon>
        <taxon>Actinomycetes</taxon>
        <taxon>Propionibacteriales</taxon>
        <taxon>Nocardioidaceae</taxon>
        <taxon>Nocardioides</taxon>
    </lineage>
</organism>
<dbReference type="Proteomes" id="UP000604001">
    <property type="component" value="Unassembled WGS sequence"/>
</dbReference>
<feature type="region of interest" description="Disordered" evidence="1">
    <location>
        <begin position="187"/>
        <end position="210"/>
    </location>
</feature>
<sequence>MYVKFRRKSVEPSSEGGSTDEAGTAAAPVGPYDASDLPPGDGERVDLGSLLIGAVPGRELRLQVDERSGEVQAVLLTGEDGALELRAFAAPRNDDLWSDLRPRIAAEMAQRGGTASEREGRFGTELLCELPVTRTDGQSATQPSRIIGITGDRWLLRATLLGRPAMEPDSDQAREWEDVITTVAVRRGAGAVPPGEPLPVTMPESARRLA</sequence>
<dbReference type="EMBL" id="JACMYC010000001">
    <property type="protein sequence ID" value="MBC2958923.1"/>
    <property type="molecule type" value="Genomic_DNA"/>
</dbReference>
<proteinExistence type="predicted"/>
<evidence type="ECO:0000313" key="3">
    <source>
        <dbReference type="Proteomes" id="UP000604001"/>
    </source>
</evidence>
<gene>
    <name evidence="2" type="ORF">H7344_01280</name>
</gene>